<dbReference type="Proteomes" id="UP001164726">
    <property type="component" value="Chromosome"/>
</dbReference>
<sequence>MLGERLIELRGNRTQKDVAQQLGISRARYSHYENNYAQPDYDLLIKIADFYNVSTDYLLGRTNEKWKTNESFTTIPIDEVIEKYPITLHGKKLDLTEEDKWALLLFFKTLQEMKNQKAATKPRGGKKED</sequence>
<gene>
    <name evidence="3" type="ORF">OE105_10685</name>
</gene>
<protein>
    <submittedName>
        <fullName evidence="3">Helix-turn-helix domain-containing protein</fullName>
    </submittedName>
</protein>
<dbReference type="GO" id="GO:0003677">
    <property type="term" value="F:DNA binding"/>
    <property type="evidence" value="ECO:0007669"/>
    <property type="project" value="UniProtKB-KW"/>
</dbReference>
<dbReference type="PROSITE" id="PS50943">
    <property type="entry name" value="HTH_CROC1"/>
    <property type="match status" value="1"/>
</dbReference>
<dbReference type="SUPFAM" id="SSF47413">
    <property type="entry name" value="lambda repressor-like DNA-binding domains"/>
    <property type="match status" value="1"/>
</dbReference>
<organism evidence="3 4">
    <name type="scientific">Fervidibacillus halotolerans</name>
    <dbReference type="NCBI Taxonomy" id="2980027"/>
    <lineage>
        <taxon>Bacteria</taxon>
        <taxon>Bacillati</taxon>
        <taxon>Bacillota</taxon>
        <taxon>Bacilli</taxon>
        <taxon>Bacillales</taxon>
        <taxon>Bacillaceae</taxon>
        <taxon>Fervidibacillus</taxon>
    </lineage>
</organism>
<dbReference type="Gene3D" id="1.10.260.40">
    <property type="entry name" value="lambda repressor-like DNA-binding domains"/>
    <property type="match status" value="1"/>
</dbReference>
<keyword evidence="1" id="KW-0238">DNA-binding</keyword>
<feature type="domain" description="HTH cro/C1-type" evidence="2">
    <location>
        <begin position="14"/>
        <end position="58"/>
    </location>
</feature>
<reference evidence="3" key="1">
    <citation type="submission" date="2022-09" db="EMBL/GenBank/DDBJ databases">
        <title>Complete Genomes of Fervidibacillus albus and Fervidibacillus halotolerans isolated from tidal flat sediments.</title>
        <authorList>
            <person name="Kwon K.K."/>
            <person name="Yang S.-H."/>
            <person name="Park M.J."/>
            <person name="Oh H.-M."/>
        </authorList>
    </citation>
    <scope>NUCLEOTIDE SEQUENCE</scope>
    <source>
        <strain evidence="3">MEBiC13594</strain>
    </source>
</reference>
<dbReference type="InterPro" id="IPR010982">
    <property type="entry name" value="Lambda_DNA-bd_dom_sf"/>
</dbReference>
<dbReference type="KEGG" id="fhl:OE105_10685"/>
<dbReference type="PANTHER" id="PTHR46558">
    <property type="entry name" value="TRACRIPTIONAL REGULATORY PROTEIN-RELATED-RELATED"/>
    <property type="match status" value="1"/>
</dbReference>
<proteinExistence type="predicted"/>
<dbReference type="AlphaFoldDB" id="A0A9E8LYR6"/>
<name>A0A9E8LYR6_9BACI</name>
<dbReference type="InterPro" id="IPR001387">
    <property type="entry name" value="Cro/C1-type_HTH"/>
</dbReference>
<dbReference type="SMART" id="SM00530">
    <property type="entry name" value="HTH_XRE"/>
    <property type="match status" value="1"/>
</dbReference>
<dbReference type="RefSeq" id="WP_275420166.1">
    <property type="nucleotide sequence ID" value="NZ_CP106877.1"/>
</dbReference>
<accession>A0A9E8LYR6</accession>
<dbReference type="CDD" id="cd00093">
    <property type="entry name" value="HTH_XRE"/>
    <property type="match status" value="1"/>
</dbReference>
<evidence type="ECO:0000256" key="1">
    <source>
        <dbReference type="ARBA" id="ARBA00023125"/>
    </source>
</evidence>
<keyword evidence="4" id="KW-1185">Reference proteome</keyword>
<evidence type="ECO:0000313" key="4">
    <source>
        <dbReference type="Proteomes" id="UP001164726"/>
    </source>
</evidence>
<dbReference type="PANTHER" id="PTHR46558:SF11">
    <property type="entry name" value="HTH-TYPE TRANSCRIPTIONAL REGULATOR XRE"/>
    <property type="match status" value="1"/>
</dbReference>
<evidence type="ECO:0000259" key="2">
    <source>
        <dbReference type="PROSITE" id="PS50943"/>
    </source>
</evidence>
<dbReference type="EMBL" id="CP106877">
    <property type="protein sequence ID" value="WAA12036.1"/>
    <property type="molecule type" value="Genomic_DNA"/>
</dbReference>
<evidence type="ECO:0000313" key="3">
    <source>
        <dbReference type="EMBL" id="WAA12036.1"/>
    </source>
</evidence>
<dbReference type="Pfam" id="PF01381">
    <property type="entry name" value="HTH_3"/>
    <property type="match status" value="1"/>
</dbReference>